<evidence type="ECO:0000256" key="1">
    <source>
        <dbReference type="ARBA" id="ARBA00004123"/>
    </source>
</evidence>
<dbReference type="PROSITE" id="PS50294">
    <property type="entry name" value="WD_REPEATS_REGION"/>
    <property type="match status" value="1"/>
</dbReference>
<keyword evidence="6" id="KW-0963">Cytoplasm</keyword>
<dbReference type="AlphaFoldDB" id="A0A3R7MGZ8"/>
<evidence type="ECO:0000256" key="9">
    <source>
        <dbReference type="ARBA" id="ARBA00022737"/>
    </source>
</evidence>
<accession>A0A3R7MGZ8</accession>
<dbReference type="GO" id="GO:0002098">
    <property type="term" value="P:tRNA wobble uridine modification"/>
    <property type="evidence" value="ECO:0007669"/>
    <property type="project" value="InterPro"/>
</dbReference>
<reference evidence="12 13" key="1">
    <citation type="submission" date="2018-04" db="EMBL/GenBank/DDBJ databases">
        <authorList>
            <person name="Zhang X."/>
            <person name="Yuan J."/>
            <person name="Li F."/>
            <person name="Xiang J."/>
        </authorList>
    </citation>
    <scope>NUCLEOTIDE SEQUENCE [LARGE SCALE GENOMIC DNA]</scope>
    <source>
        <tissue evidence="12">Muscle</tissue>
    </source>
</reference>
<dbReference type="InterPro" id="IPR015943">
    <property type="entry name" value="WD40/YVTN_repeat-like_dom_sf"/>
</dbReference>
<evidence type="ECO:0000256" key="5">
    <source>
        <dbReference type="ARBA" id="ARBA00020267"/>
    </source>
</evidence>
<feature type="repeat" description="WD" evidence="11">
    <location>
        <begin position="394"/>
        <end position="424"/>
    </location>
</feature>
<dbReference type="OrthoDB" id="27911at2759"/>
<dbReference type="SMART" id="SM00320">
    <property type="entry name" value="WD40"/>
    <property type="match status" value="12"/>
</dbReference>
<comment type="similarity">
    <text evidence="4">Belongs to the WD repeat ELP2 family.</text>
</comment>
<feature type="repeat" description="WD" evidence="11">
    <location>
        <begin position="664"/>
        <end position="695"/>
    </location>
</feature>
<comment type="pathway">
    <text evidence="3">tRNA modification; 5-methoxycarbonylmethyl-2-thiouridine-tRNA biosynthesis.</text>
</comment>
<evidence type="ECO:0000256" key="6">
    <source>
        <dbReference type="ARBA" id="ARBA00022490"/>
    </source>
</evidence>
<dbReference type="SUPFAM" id="SSF50978">
    <property type="entry name" value="WD40 repeat-like"/>
    <property type="match status" value="3"/>
</dbReference>
<dbReference type="Proteomes" id="UP000283509">
    <property type="component" value="Unassembled WGS sequence"/>
</dbReference>
<dbReference type="PROSITE" id="PS50082">
    <property type="entry name" value="WD_REPEATS_2"/>
    <property type="match status" value="3"/>
</dbReference>
<reference evidence="12 13" key="2">
    <citation type="submission" date="2019-01" db="EMBL/GenBank/DDBJ databases">
        <title>The decoding of complex shrimp genome reveals the adaptation for benthos swimmer, frequently molting mechanism and breeding impact on genome.</title>
        <authorList>
            <person name="Sun Y."/>
            <person name="Gao Y."/>
            <person name="Yu Y."/>
        </authorList>
    </citation>
    <scope>NUCLEOTIDE SEQUENCE [LARGE SCALE GENOMIC DNA]</scope>
    <source>
        <tissue evidence="12">Muscle</tissue>
    </source>
</reference>
<sequence>MEVHVKYLSSGVNQTPEALQWGPDGRILYAASTGVLLYDPKDGSIIGAGTKVHSNKVTYAQWVQPAPSSGPVLVTTGADSKAVVWTVSDKEEEGLLVLHPKAILDHKSHVPLCDATTITDNGKEKIFIVTVTTDSLTSWSVCPETGEFECLNSTTPPGRAFILKLKFCNVDGSKYPFLVCGGHDSKIHIMTAKELGKYVPTAVLIGHEDWVVALDFMKEDSGDMLLASGSKDASVRLWKFTTQKGGKEKQDTDQKGDDILKLKSVTFQVPADKEEITLSVSLDAILAGHEGLVSGVHWARPITKDCQVHQPFRLLTCSKTQDRSIIIWEPEGGADTGSGIWLEVARLGEVGGNMEGYYGCQFSPDGMQVIGCSYQGGLHLWENQSGVWEPCVVVGGHFDQVVDIAWDPLGRYLLSASKDQTTRLHAPWRPSSGKEAWHEVGRPQVHGYDMACIARLGRFRFASGAEEKVVRGFTAPANFIRNFGQICNVNVEDDLEKCKVGEGASVPSLGLSNKAVTITDLQEEQQIQEEGMEEVQAYFKLLSLTAPPTEDQLMQNTLWPEGAKLYGHGNDLIALAANSDGTLLASSCKASHEMDAHIILWDTNTWHQVDVLAKHRLTVTQMAFSPNDEYLLSVSRDRTWTVFKKEVSPEGTTYKVSDFSKKKDSMHGRVIWSCAWMSDSQRFITASRDKTLGVWCQSEAGWVRETLLNETNEAVMDCRGSGNGVYLVATGLVNGEIHIRTYDSEKKQFSEDVYNVLQHHYNTVRRLQFSPATENGSLPLLASCGDDRGVRIFEIKVPSDIESR</sequence>
<comment type="subcellular location">
    <subcellularLocation>
        <location evidence="2">Cytoplasm</location>
    </subcellularLocation>
    <subcellularLocation>
        <location evidence="1">Nucleus</location>
    </subcellularLocation>
</comment>
<keyword evidence="10" id="KW-0539">Nucleus</keyword>
<dbReference type="InterPro" id="IPR037289">
    <property type="entry name" value="Elp2"/>
</dbReference>
<feature type="repeat" description="WD" evidence="11">
    <location>
        <begin position="204"/>
        <end position="248"/>
    </location>
</feature>
<organism evidence="12 13">
    <name type="scientific">Penaeus vannamei</name>
    <name type="common">Whiteleg shrimp</name>
    <name type="synonym">Litopenaeus vannamei</name>
    <dbReference type="NCBI Taxonomy" id="6689"/>
    <lineage>
        <taxon>Eukaryota</taxon>
        <taxon>Metazoa</taxon>
        <taxon>Ecdysozoa</taxon>
        <taxon>Arthropoda</taxon>
        <taxon>Crustacea</taxon>
        <taxon>Multicrustacea</taxon>
        <taxon>Malacostraca</taxon>
        <taxon>Eumalacostraca</taxon>
        <taxon>Eucarida</taxon>
        <taxon>Decapoda</taxon>
        <taxon>Dendrobranchiata</taxon>
        <taxon>Penaeoidea</taxon>
        <taxon>Penaeidae</taxon>
        <taxon>Penaeus</taxon>
    </lineage>
</organism>
<protein>
    <recommendedName>
        <fullName evidence="5">Elongator complex protein 2</fullName>
    </recommendedName>
</protein>
<dbReference type="STRING" id="6689.A0A3R7MGZ8"/>
<proteinExistence type="inferred from homology"/>
<dbReference type="InterPro" id="IPR001680">
    <property type="entry name" value="WD40_rpt"/>
</dbReference>
<dbReference type="FunFam" id="2.130.10.10:FF:000400">
    <property type="entry name" value="Elongator acetyltransferase complex subunit 2"/>
    <property type="match status" value="1"/>
</dbReference>
<dbReference type="Pfam" id="PF00400">
    <property type="entry name" value="WD40"/>
    <property type="match status" value="6"/>
</dbReference>
<keyword evidence="9" id="KW-0677">Repeat</keyword>
<keyword evidence="8" id="KW-0819">tRNA processing</keyword>
<evidence type="ECO:0000256" key="3">
    <source>
        <dbReference type="ARBA" id="ARBA00005043"/>
    </source>
</evidence>
<evidence type="ECO:0000256" key="10">
    <source>
        <dbReference type="ARBA" id="ARBA00023242"/>
    </source>
</evidence>
<dbReference type="PANTHER" id="PTHR44111">
    <property type="entry name" value="ELONGATOR COMPLEX PROTEIN 2"/>
    <property type="match status" value="1"/>
</dbReference>
<comment type="caution">
    <text evidence="12">The sequence shown here is derived from an EMBL/GenBank/DDBJ whole genome shotgun (WGS) entry which is preliminary data.</text>
</comment>
<keyword evidence="13" id="KW-1185">Reference proteome</keyword>
<dbReference type="PANTHER" id="PTHR44111:SF1">
    <property type="entry name" value="ELONGATOR COMPLEX PROTEIN 2"/>
    <property type="match status" value="1"/>
</dbReference>
<evidence type="ECO:0000256" key="11">
    <source>
        <dbReference type="PROSITE-ProRule" id="PRU00221"/>
    </source>
</evidence>
<gene>
    <name evidence="12" type="ORF">C7M84_024504</name>
</gene>
<evidence type="ECO:0000256" key="4">
    <source>
        <dbReference type="ARBA" id="ARBA00005881"/>
    </source>
</evidence>
<keyword evidence="7 11" id="KW-0853">WD repeat</keyword>
<dbReference type="UniPathway" id="UPA00988"/>
<dbReference type="EMBL" id="QCYY01000845">
    <property type="protein sequence ID" value="ROT82330.1"/>
    <property type="molecule type" value="Genomic_DNA"/>
</dbReference>
<dbReference type="GO" id="GO:0033588">
    <property type="term" value="C:elongator holoenzyme complex"/>
    <property type="evidence" value="ECO:0007669"/>
    <property type="project" value="InterPro"/>
</dbReference>
<evidence type="ECO:0000256" key="8">
    <source>
        <dbReference type="ARBA" id="ARBA00022694"/>
    </source>
</evidence>
<dbReference type="InterPro" id="IPR036322">
    <property type="entry name" value="WD40_repeat_dom_sf"/>
</dbReference>
<dbReference type="GO" id="GO:0005737">
    <property type="term" value="C:cytoplasm"/>
    <property type="evidence" value="ECO:0007669"/>
    <property type="project" value="UniProtKB-SubCell"/>
</dbReference>
<evidence type="ECO:0000313" key="12">
    <source>
        <dbReference type="EMBL" id="ROT82330.1"/>
    </source>
</evidence>
<dbReference type="GO" id="GO:0005634">
    <property type="term" value="C:nucleus"/>
    <property type="evidence" value="ECO:0007669"/>
    <property type="project" value="UniProtKB-SubCell"/>
</dbReference>
<evidence type="ECO:0000256" key="2">
    <source>
        <dbReference type="ARBA" id="ARBA00004496"/>
    </source>
</evidence>
<evidence type="ECO:0000256" key="7">
    <source>
        <dbReference type="ARBA" id="ARBA00022574"/>
    </source>
</evidence>
<name>A0A3R7MGZ8_PENVA</name>
<dbReference type="Gene3D" id="2.130.10.10">
    <property type="entry name" value="YVTN repeat-like/Quinoprotein amine dehydrogenase"/>
    <property type="match status" value="5"/>
</dbReference>
<evidence type="ECO:0000313" key="13">
    <source>
        <dbReference type="Proteomes" id="UP000283509"/>
    </source>
</evidence>